<feature type="region of interest" description="Disordered" evidence="6">
    <location>
        <begin position="1446"/>
        <end position="1470"/>
    </location>
</feature>
<dbReference type="PANTHER" id="PTHR18902:SF25">
    <property type="entry name" value="GRIP AND COILED-COIL DOMAIN-CONTAINING PROTEIN 2"/>
    <property type="match status" value="1"/>
</dbReference>
<gene>
    <name evidence="8" type="ORF">SMAX5B_018194</name>
</gene>
<evidence type="ECO:0000256" key="6">
    <source>
        <dbReference type="SAM" id="MobiDB-lite"/>
    </source>
</evidence>
<dbReference type="InterPro" id="IPR032023">
    <property type="entry name" value="GCC2_Rab_bind"/>
</dbReference>
<evidence type="ECO:0000313" key="8">
    <source>
        <dbReference type="EMBL" id="AWP12912.1"/>
    </source>
</evidence>
<dbReference type="InterPro" id="IPR051841">
    <property type="entry name" value="MT-Golgi_org_protein"/>
</dbReference>
<feature type="coiled-coil region" evidence="5">
    <location>
        <begin position="1145"/>
        <end position="1179"/>
    </location>
</feature>
<feature type="region of interest" description="Disordered" evidence="6">
    <location>
        <begin position="851"/>
        <end position="874"/>
    </location>
</feature>
<keyword evidence="4 5" id="KW-0175">Coiled coil</keyword>
<feature type="region of interest" description="Disordered" evidence="6">
    <location>
        <begin position="160"/>
        <end position="188"/>
    </location>
</feature>
<feature type="coiled-coil region" evidence="5">
    <location>
        <begin position="342"/>
        <end position="437"/>
    </location>
</feature>
<evidence type="ECO:0000256" key="1">
    <source>
        <dbReference type="ARBA" id="ARBA00004496"/>
    </source>
</evidence>
<keyword evidence="9" id="KW-1185">Reference proteome</keyword>
<dbReference type="InterPro" id="IPR000237">
    <property type="entry name" value="GRIP_dom"/>
</dbReference>
<feature type="region of interest" description="Disordered" evidence="6">
    <location>
        <begin position="1087"/>
        <end position="1107"/>
    </location>
</feature>
<dbReference type="Proteomes" id="UP000246464">
    <property type="component" value="Chromosome 14"/>
</dbReference>
<proteinExistence type="predicted"/>
<feature type="coiled-coil region" evidence="5">
    <location>
        <begin position="1208"/>
        <end position="1281"/>
    </location>
</feature>
<dbReference type="GO" id="GO:0005794">
    <property type="term" value="C:Golgi apparatus"/>
    <property type="evidence" value="ECO:0007669"/>
    <property type="project" value="TreeGrafter"/>
</dbReference>
<feature type="domain" description="GRIP" evidence="7">
    <location>
        <begin position="1579"/>
        <end position="1629"/>
    </location>
</feature>
<keyword evidence="3" id="KW-0597">Phosphoprotein</keyword>
<feature type="coiled-coil region" evidence="5">
    <location>
        <begin position="1556"/>
        <end position="1583"/>
    </location>
</feature>
<name>A0A2U9CDF5_SCOMX</name>
<feature type="compositionally biased region" description="Low complexity" evidence="6">
    <location>
        <begin position="1089"/>
        <end position="1107"/>
    </location>
</feature>
<feature type="compositionally biased region" description="Low complexity" evidence="6">
    <location>
        <begin position="8"/>
        <end position="20"/>
    </location>
</feature>
<feature type="region of interest" description="Disordered" evidence="6">
    <location>
        <begin position="507"/>
        <end position="532"/>
    </location>
</feature>
<dbReference type="SMART" id="SM00755">
    <property type="entry name" value="Grip"/>
    <property type="match status" value="1"/>
</dbReference>
<reference evidence="8 9" key="1">
    <citation type="submission" date="2017-12" db="EMBL/GenBank/DDBJ databases">
        <title>Integrating genomic resources of turbot (Scophthalmus maximus) in depth evaluation of genetic and physical mapping variation across individuals.</title>
        <authorList>
            <person name="Martinez P."/>
        </authorList>
    </citation>
    <scope>NUCLEOTIDE SEQUENCE [LARGE SCALE GENOMIC DNA]</scope>
</reference>
<feature type="region of interest" description="Disordered" evidence="6">
    <location>
        <begin position="1295"/>
        <end position="1319"/>
    </location>
</feature>
<dbReference type="PROSITE" id="PS50913">
    <property type="entry name" value="GRIP"/>
    <property type="match status" value="1"/>
</dbReference>
<dbReference type="Gene3D" id="1.10.220.60">
    <property type="entry name" value="GRIP domain"/>
    <property type="match status" value="1"/>
</dbReference>
<dbReference type="Pfam" id="PF01465">
    <property type="entry name" value="GRIP"/>
    <property type="match status" value="1"/>
</dbReference>
<protein>
    <submittedName>
        <fullName evidence="8">Putative GRIP and coiled-coil domain-containing protein 2</fullName>
    </submittedName>
</protein>
<dbReference type="EMBL" id="CP026256">
    <property type="protein sequence ID" value="AWP12912.1"/>
    <property type="molecule type" value="Genomic_DNA"/>
</dbReference>
<feature type="compositionally biased region" description="Polar residues" evidence="6">
    <location>
        <begin position="1295"/>
        <end position="1306"/>
    </location>
</feature>
<organism evidence="8 9">
    <name type="scientific">Scophthalmus maximus</name>
    <name type="common">Turbot</name>
    <name type="synonym">Psetta maxima</name>
    <dbReference type="NCBI Taxonomy" id="52904"/>
    <lineage>
        <taxon>Eukaryota</taxon>
        <taxon>Metazoa</taxon>
        <taxon>Chordata</taxon>
        <taxon>Craniata</taxon>
        <taxon>Vertebrata</taxon>
        <taxon>Euteleostomi</taxon>
        <taxon>Actinopterygii</taxon>
        <taxon>Neopterygii</taxon>
        <taxon>Teleostei</taxon>
        <taxon>Neoteleostei</taxon>
        <taxon>Acanthomorphata</taxon>
        <taxon>Carangaria</taxon>
        <taxon>Pleuronectiformes</taxon>
        <taxon>Pleuronectoidei</taxon>
        <taxon>Scophthalmidae</taxon>
        <taxon>Scophthalmus</taxon>
    </lineage>
</organism>
<dbReference type="STRING" id="52904.ENSSMAP00000012108"/>
<evidence type="ECO:0000256" key="3">
    <source>
        <dbReference type="ARBA" id="ARBA00022553"/>
    </source>
</evidence>
<feature type="compositionally biased region" description="Basic and acidic residues" evidence="6">
    <location>
        <begin position="1307"/>
        <end position="1316"/>
    </location>
</feature>
<feature type="coiled-coil region" evidence="5">
    <location>
        <begin position="36"/>
        <end position="147"/>
    </location>
</feature>
<dbReference type="GO" id="GO:0034499">
    <property type="term" value="P:late endosome to Golgi transport"/>
    <property type="evidence" value="ECO:0007669"/>
    <property type="project" value="TreeGrafter"/>
</dbReference>
<dbReference type="Gene3D" id="1.10.287.1490">
    <property type="match status" value="1"/>
</dbReference>
<dbReference type="FunFam" id="1.10.220.60:FF:000003">
    <property type="entry name" value="GRIP and coiled-coil domain-containing protein 2"/>
    <property type="match status" value="1"/>
</dbReference>
<feature type="compositionally biased region" description="Low complexity" evidence="6">
    <location>
        <begin position="1493"/>
        <end position="1504"/>
    </location>
</feature>
<evidence type="ECO:0000256" key="4">
    <source>
        <dbReference type="ARBA" id="ARBA00023054"/>
    </source>
</evidence>
<keyword evidence="2" id="KW-0963">Cytoplasm</keyword>
<evidence type="ECO:0000256" key="5">
    <source>
        <dbReference type="SAM" id="Coils"/>
    </source>
</evidence>
<comment type="subcellular location">
    <subcellularLocation>
        <location evidence="1">Cytoplasm</location>
    </subcellularLocation>
</comment>
<feature type="region of interest" description="Disordered" evidence="6">
    <location>
        <begin position="724"/>
        <end position="744"/>
    </location>
</feature>
<sequence>MEDPDGTGAESAAPSPAGAARSKLDTLSKDDLIKFAKKQIAAMQKMKGKYADLEREVTSFKHQSKSSNGSSDDATLIQELTDRMDALLLEKAEVQQSLVMSRKDLERTKKQAKDDLVVLQGKLDHVIEDHQRNIKELESSIKESNNKHQEEVAYFQKLLKEREESDRDSERERERQAEHAGSKESAEEVRRCIEVQLQTLRAELEATHKRKTQEVSELQESHQRDLTEAQQEVENLKEELAQKSLQHEEEMRALEEDCEIERDRLLLLHDELTEQLALKDSYLQDVQEEDEDPTRGSGIAKMLALSGLSQGDSSHVDGEESSRLRAGLDDLQAQNTMLQDELTLLGNVKSELEAELERAREEFQLEREELEFKVNELQMTRESSSADAVMTLDPDHQQVQGEAKDSAVNREEQQKLNQELRDQCETLTRDRDSALAECQHMREILQGVETELVEKTKAFVLQYEAMKEKGAFTLRELQDIVQQLSQERDALLVRVKDVTEENNTLTENMAQQHLKPEGSPGGDQKLQASLDEQTALSRELKLSVEELTRQNEETLAQMQMNEDTTQDLKEMVNTLTEDRDKIQSLLQVREEEMQKLNNDIAKELERLLEEKEREALLLTEEKEKELKCLRKEKEDEVKHLNEEGIKMEESLKEEVKRRQETVAALEQTIKELAAEKTDLHQKLEEASSELAKAQEERGLSGSKLAALEAQLEQETSDKRHLEVKLNSASEEAEQAHTSNSALEEKMNEVVKNSTDEVEELRARVDELEQERDLLKSSLEEARGERRPEEVQHELQAHIKDLEQERNALRNNVEELAKDNEGLQKDLLDMKSVGEKISEENQTLQARISLMTEEKEEKEKGETENVEKESGDHREQLVEKDSLISQLRIEMAALQESAAQSASSGETAANEITQKIAILEKENKEKNDKMHKIKAVAVKAKKELDVSKKEIATLNEEVESLRADREKVNSSMKDIIHGAEGYKNLQIDYDRQTEQLDKEREKVEAAERQIAELTKRLSSAVTQKETLNGEKEDLLAGVETIRSTVRQLEAQNQELQRHSASLDRDLLAERAMKEQKIKDLSSANKEVEELTAQLHKQQQQSQQTAQELEQLRKEAQQNSLMDMEMADYERLVKDLNTKLSEGDKCADELKTQINVLSQKEDALKQEIKALKSQLDQGDDKTSKMKQLLVKTKKDLADAKKQESSLMMLQASLTGELEANQQQLESLKIEVCELSAERHRQQEQLRSASEQQQRTCSSLQHRINSLLQERDDAKAELVATTGEFEGYKVRVHNVLKQQKTKTTAQSEGETGKLEREHLSSQVDQLKSRLAESQQSLQSSMAELQQLQNEHDTLLERHNKILQETVSKEAELRERLLSVQSENMALRSDLSQAQADLLSQVEAQRQAYREQLRKVQDDHRATVETLQSQLTRFEEQLFTLQSQNISVSVQSSRKPLASDPLRRNTDQNQTGLGLVGLNDLQSMAREEGEGMETTESESPSPALTPLPSLEQLLMSPNPKQEPFVWTVEPTKQELSQKLTTATRSMEHMNSLLHETEATNAVLMEQITLLKSEVRRLERNQEREKSVANLEYLKNVLLQFIFLRSGSERQGLLPVIHTMLQLSPEEKSKLAAIAQGEEEGSGSRGSGWTSYLHSWSGIR</sequence>
<accession>A0A2U9CDF5</accession>
<evidence type="ECO:0000259" key="7">
    <source>
        <dbReference type="PROSITE" id="PS50913"/>
    </source>
</evidence>
<dbReference type="PANTHER" id="PTHR18902">
    <property type="entry name" value="NUCLEAR MITOTIC APPARATUS PROTEIN 1-RELATED"/>
    <property type="match status" value="1"/>
</dbReference>
<evidence type="ECO:0000256" key="2">
    <source>
        <dbReference type="ARBA" id="ARBA00022490"/>
    </source>
</evidence>
<evidence type="ECO:0000313" key="9">
    <source>
        <dbReference type="Proteomes" id="UP000246464"/>
    </source>
</evidence>
<feature type="region of interest" description="Disordered" evidence="6">
    <location>
        <begin position="1"/>
        <end position="24"/>
    </location>
</feature>
<dbReference type="Pfam" id="PF16704">
    <property type="entry name" value="Rab_bind"/>
    <property type="match status" value="1"/>
</dbReference>
<feature type="region of interest" description="Disordered" evidence="6">
    <location>
        <begin position="1483"/>
        <end position="1504"/>
    </location>
</feature>